<proteinExistence type="predicted"/>
<evidence type="ECO:0000313" key="4">
    <source>
        <dbReference type="Proteomes" id="UP000243904"/>
    </source>
</evidence>
<keyword evidence="2" id="KW-0812">Transmembrane</keyword>
<feature type="region of interest" description="Disordered" evidence="1">
    <location>
        <begin position="64"/>
        <end position="83"/>
    </location>
</feature>
<accession>A0A1H2BTI6</accession>
<reference evidence="4" key="1">
    <citation type="submission" date="2016-10" db="EMBL/GenBank/DDBJ databases">
        <authorList>
            <person name="Varghese N."/>
            <person name="Submissions S."/>
        </authorList>
    </citation>
    <scope>NUCLEOTIDE SEQUENCE [LARGE SCALE GENOMIC DNA]</scope>
    <source>
        <strain evidence="4">GAS369</strain>
    </source>
</reference>
<dbReference type="Proteomes" id="UP000243904">
    <property type="component" value="Chromosome I"/>
</dbReference>
<sequence>MYRRRSPIIASMAVAVFGVLAMLLVDHGPWNKPHLQTAEVNYGTTSAAAKAVGATVTPTAPKAAIEPVAPGPKPAQPVDQVPQ</sequence>
<name>A0A1H2BTI6_9BRAD</name>
<dbReference type="AlphaFoldDB" id="A0A1H2BTI6"/>
<protein>
    <submittedName>
        <fullName evidence="3">Uncharacterized protein</fullName>
    </submittedName>
</protein>
<evidence type="ECO:0000256" key="1">
    <source>
        <dbReference type="SAM" id="MobiDB-lite"/>
    </source>
</evidence>
<evidence type="ECO:0000256" key="2">
    <source>
        <dbReference type="SAM" id="Phobius"/>
    </source>
</evidence>
<feature type="transmembrane region" description="Helical" evidence="2">
    <location>
        <begin position="7"/>
        <end position="25"/>
    </location>
</feature>
<keyword evidence="2" id="KW-1133">Transmembrane helix</keyword>
<evidence type="ECO:0000313" key="3">
    <source>
        <dbReference type="EMBL" id="SDT61528.1"/>
    </source>
</evidence>
<gene>
    <name evidence="3" type="ORF">SAMN05444158_7524</name>
</gene>
<dbReference type="EMBL" id="LT629750">
    <property type="protein sequence ID" value="SDT61528.1"/>
    <property type="molecule type" value="Genomic_DNA"/>
</dbReference>
<keyword evidence="2" id="KW-0472">Membrane</keyword>
<dbReference type="RefSeq" id="WP_244548930.1">
    <property type="nucleotide sequence ID" value="NZ_LT629750.1"/>
</dbReference>
<keyword evidence="4" id="KW-1185">Reference proteome</keyword>
<organism evidence="3 4">
    <name type="scientific">Bradyrhizobium canariense</name>
    <dbReference type="NCBI Taxonomy" id="255045"/>
    <lineage>
        <taxon>Bacteria</taxon>
        <taxon>Pseudomonadati</taxon>
        <taxon>Pseudomonadota</taxon>
        <taxon>Alphaproteobacteria</taxon>
        <taxon>Hyphomicrobiales</taxon>
        <taxon>Nitrobacteraceae</taxon>
        <taxon>Bradyrhizobium</taxon>
    </lineage>
</organism>